<keyword evidence="2" id="KW-1185">Reference proteome</keyword>
<name>A0ABU0L146_9BACL</name>
<organism evidence="1 2">
    <name type="scientific">Paenibacillus brasilensis</name>
    <dbReference type="NCBI Taxonomy" id="128574"/>
    <lineage>
        <taxon>Bacteria</taxon>
        <taxon>Bacillati</taxon>
        <taxon>Bacillota</taxon>
        <taxon>Bacilli</taxon>
        <taxon>Bacillales</taxon>
        <taxon>Paenibacillaceae</taxon>
        <taxon>Paenibacillus</taxon>
    </lineage>
</organism>
<protein>
    <submittedName>
        <fullName evidence="1">Uncharacterized protein</fullName>
    </submittedName>
</protein>
<comment type="caution">
    <text evidence="1">The sequence shown here is derived from an EMBL/GenBank/DDBJ whole genome shotgun (WGS) entry which is preliminary data.</text>
</comment>
<accession>A0ABU0L146</accession>
<reference evidence="1 2" key="1">
    <citation type="submission" date="2023-07" db="EMBL/GenBank/DDBJ databases">
        <title>Genomic Encyclopedia of Type Strains, Phase IV (KMG-IV): sequencing the most valuable type-strain genomes for metagenomic binning, comparative biology and taxonomic classification.</title>
        <authorList>
            <person name="Goeker M."/>
        </authorList>
    </citation>
    <scope>NUCLEOTIDE SEQUENCE [LARGE SCALE GENOMIC DNA]</scope>
    <source>
        <strain evidence="1 2">DSM 14914</strain>
    </source>
</reference>
<evidence type="ECO:0000313" key="2">
    <source>
        <dbReference type="Proteomes" id="UP001242811"/>
    </source>
</evidence>
<gene>
    <name evidence="1" type="ORF">QOZ95_003432</name>
</gene>
<dbReference type="EMBL" id="JAUSWA010000020">
    <property type="protein sequence ID" value="MDQ0495254.1"/>
    <property type="molecule type" value="Genomic_DNA"/>
</dbReference>
<evidence type="ECO:0000313" key="1">
    <source>
        <dbReference type="EMBL" id="MDQ0495254.1"/>
    </source>
</evidence>
<proteinExistence type="predicted"/>
<sequence>MALTEKKQYLERLSICQYRLFPTRQGEDQQKNYEAAIQFEYYMERLDETDQLDALRALVNTY</sequence>
<dbReference type="Proteomes" id="UP001242811">
    <property type="component" value="Unassembled WGS sequence"/>
</dbReference>